<sequence>MSLLRQGINASAANHAARGAHPQLARPVRRQHAAAQMWRMWAWLRVEIGPQNARNAARGWFARGVPDVRQAVQKCQIHDVSREDAPRGRKSDDEAAQETGEGKGGGRGGARRGGI</sequence>
<dbReference type="EMBL" id="HBUE01110470">
    <property type="protein sequence ID" value="CAG6488628.1"/>
    <property type="molecule type" value="Transcribed_RNA"/>
</dbReference>
<dbReference type="EMBL" id="HBUE01321597">
    <property type="protein sequence ID" value="CAG6588480.1"/>
    <property type="molecule type" value="Transcribed_RNA"/>
</dbReference>
<evidence type="ECO:0000256" key="1">
    <source>
        <dbReference type="SAM" id="MobiDB-lite"/>
    </source>
</evidence>
<evidence type="ECO:0000313" key="2">
    <source>
        <dbReference type="EMBL" id="CAG6488628.1"/>
    </source>
</evidence>
<feature type="region of interest" description="Disordered" evidence="1">
    <location>
        <begin position="76"/>
        <end position="115"/>
    </location>
</feature>
<feature type="compositionally biased region" description="Basic and acidic residues" evidence="1">
    <location>
        <begin position="76"/>
        <end position="93"/>
    </location>
</feature>
<name>A0A8D8C955_CULPI</name>
<dbReference type="AlphaFoldDB" id="A0A8D8C955"/>
<feature type="compositionally biased region" description="Gly residues" evidence="1">
    <location>
        <begin position="102"/>
        <end position="115"/>
    </location>
</feature>
<dbReference type="EMBL" id="HBUE01215071">
    <property type="protein sequence ID" value="CAG6536488.1"/>
    <property type="molecule type" value="Transcribed_RNA"/>
</dbReference>
<accession>A0A8D8C955</accession>
<proteinExistence type="predicted"/>
<organism evidence="2">
    <name type="scientific">Culex pipiens</name>
    <name type="common">House mosquito</name>
    <dbReference type="NCBI Taxonomy" id="7175"/>
    <lineage>
        <taxon>Eukaryota</taxon>
        <taxon>Metazoa</taxon>
        <taxon>Ecdysozoa</taxon>
        <taxon>Arthropoda</taxon>
        <taxon>Hexapoda</taxon>
        <taxon>Insecta</taxon>
        <taxon>Pterygota</taxon>
        <taxon>Neoptera</taxon>
        <taxon>Endopterygota</taxon>
        <taxon>Diptera</taxon>
        <taxon>Nematocera</taxon>
        <taxon>Culicoidea</taxon>
        <taxon>Culicidae</taxon>
        <taxon>Culicinae</taxon>
        <taxon>Culicini</taxon>
        <taxon>Culex</taxon>
        <taxon>Culex</taxon>
    </lineage>
</organism>
<protein>
    <submittedName>
        <fullName evidence="2">(northern house mosquito) hypothetical protein</fullName>
    </submittedName>
</protein>
<reference evidence="2" key="1">
    <citation type="submission" date="2021-05" db="EMBL/GenBank/DDBJ databases">
        <authorList>
            <person name="Alioto T."/>
            <person name="Alioto T."/>
            <person name="Gomez Garrido J."/>
        </authorList>
    </citation>
    <scope>NUCLEOTIDE SEQUENCE</scope>
</reference>